<dbReference type="Pfam" id="PF00111">
    <property type="entry name" value="Fer2"/>
    <property type="match status" value="1"/>
</dbReference>
<dbReference type="CDD" id="cd00207">
    <property type="entry name" value="fer2"/>
    <property type="match status" value="1"/>
</dbReference>
<evidence type="ECO:0000313" key="10">
    <source>
        <dbReference type="EMBL" id="TCO96921.1"/>
    </source>
</evidence>
<evidence type="ECO:0000256" key="6">
    <source>
        <dbReference type="ARBA" id="ARBA00023004"/>
    </source>
</evidence>
<evidence type="ECO:0000256" key="7">
    <source>
        <dbReference type="ARBA" id="ARBA00023014"/>
    </source>
</evidence>
<evidence type="ECO:0000256" key="5">
    <source>
        <dbReference type="ARBA" id="ARBA00022982"/>
    </source>
</evidence>
<accession>A0A4R2LS93</accession>
<keyword evidence="2" id="KW-0813">Transport</keyword>
<comment type="cofactor">
    <cofactor evidence="8">
        <name>[2Fe-2S] cluster</name>
        <dbReference type="ChEBI" id="CHEBI:190135"/>
    </cofactor>
</comment>
<protein>
    <submittedName>
        <fullName evidence="10">Ferredoxin</fullName>
    </submittedName>
</protein>
<keyword evidence="3" id="KW-0001">2Fe-2S</keyword>
<evidence type="ECO:0000256" key="3">
    <source>
        <dbReference type="ARBA" id="ARBA00022714"/>
    </source>
</evidence>
<organism evidence="10 11">
    <name type="scientific">Rubrivivax gelatinosus</name>
    <name type="common">Rhodocyclus gelatinosus</name>
    <name type="synonym">Rhodopseudomonas gelatinosa</name>
    <dbReference type="NCBI Taxonomy" id="28068"/>
    <lineage>
        <taxon>Bacteria</taxon>
        <taxon>Pseudomonadati</taxon>
        <taxon>Pseudomonadota</taxon>
        <taxon>Betaproteobacteria</taxon>
        <taxon>Burkholderiales</taxon>
        <taxon>Sphaerotilaceae</taxon>
        <taxon>Rubrivivax</taxon>
    </lineage>
</organism>
<dbReference type="OrthoDB" id="9806195at2"/>
<dbReference type="GeneID" id="99684011"/>
<dbReference type="PANTHER" id="PTHR43112:SF3">
    <property type="entry name" value="FERREDOXIN-2, CHLOROPLASTIC"/>
    <property type="match status" value="1"/>
</dbReference>
<dbReference type="EMBL" id="SLXD01000025">
    <property type="protein sequence ID" value="TCO96921.1"/>
    <property type="molecule type" value="Genomic_DNA"/>
</dbReference>
<evidence type="ECO:0000256" key="4">
    <source>
        <dbReference type="ARBA" id="ARBA00022723"/>
    </source>
</evidence>
<dbReference type="Gene3D" id="3.10.20.30">
    <property type="match status" value="1"/>
</dbReference>
<keyword evidence="5" id="KW-0249">Electron transport</keyword>
<dbReference type="GO" id="GO:0046872">
    <property type="term" value="F:metal ion binding"/>
    <property type="evidence" value="ECO:0007669"/>
    <property type="project" value="UniProtKB-KW"/>
</dbReference>
<evidence type="ECO:0000256" key="2">
    <source>
        <dbReference type="ARBA" id="ARBA00022448"/>
    </source>
</evidence>
<comment type="caution">
    <text evidence="10">The sequence shown here is derived from an EMBL/GenBank/DDBJ whole genome shotgun (WGS) entry which is preliminary data.</text>
</comment>
<keyword evidence="7" id="KW-0411">Iron-sulfur</keyword>
<dbReference type="InterPro" id="IPR012675">
    <property type="entry name" value="Beta-grasp_dom_sf"/>
</dbReference>
<dbReference type="Proteomes" id="UP000295106">
    <property type="component" value="Unassembled WGS sequence"/>
</dbReference>
<dbReference type="PROSITE" id="PS51085">
    <property type="entry name" value="2FE2S_FER_2"/>
    <property type="match status" value="1"/>
</dbReference>
<dbReference type="AlphaFoldDB" id="A0A4R2LS93"/>
<evidence type="ECO:0000259" key="9">
    <source>
        <dbReference type="PROSITE" id="PS51085"/>
    </source>
</evidence>
<evidence type="ECO:0000256" key="8">
    <source>
        <dbReference type="ARBA" id="ARBA00034078"/>
    </source>
</evidence>
<dbReference type="InterPro" id="IPR036010">
    <property type="entry name" value="2Fe-2S_ferredoxin-like_sf"/>
</dbReference>
<dbReference type="InterPro" id="IPR001041">
    <property type="entry name" value="2Fe-2S_ferredoxin-type"/>
</dbReference>
<evidence type="ECO:0000313" key="11">
    <source>
        <dbReference type="Proteomes" id="UP000295106"/>
    </source>
</evidence>
<dbReference type="SUPFAM" id="SSF54292">
    <property type="entry name" value="2Fe-2S ferredoxin-like"/>
    <property type="match status" value="1"/>
</dbReference>
<keyword evidence="4" id="KW-0479">Metal-binding</keyword>
<reference evidence="10 11" key="1">
    <citation type="submission" date="2019-03" db="EMBL/GenBank/DDBJ databases">
        <title>Genomic Encyclopedia of Type Strains, Phase IV (KMG-IV): sequencing the most valuable type-strain genomes for metagenomic binning, comparative biology and taxonomic classification.</title>
        <authorList>
            <person name="Goeker M."/>
        </authorList>
    </citation>
    <scope>NUCLEOTIDE SEQUENCE [LARGE SCALE GENOMIC DNA]</scope>
    <source>
        <strain evidence="10 11">DSM 1709</strain>
    </source>
</reference>
<gene>
    <name evidence="10" type="ORF">EV684_12517</name>
</gene>
<sequence length="99" mass="10732">MNTNRRVLIVPGGWAIDVPSGSTLLAAALAAGVRLPSSCRNGTCRECRCRVLQGELRHTIGWPGLDADERREGWALPCVAEPLSDLVIEQPRARRDDAA</sequence>
<evidence type="ECO:0000256" key="1">
    <source>
        <dbReference type="ARBA" id="ARBA00007874"/>
    </source>
</evidence>
<dbReference type="PANTHER" id="PTHR43112">
    <property type="entry name" value="FERREDOXIN"/>
    <property type="match status" value="1"/>
</dbReference>
<keyword evidence="6" id="KW-0408">Iron</keyword>
<dbReference type="GO" id="GO:0051537">
    <property type="term" value="F:2 iron, 2 sulfur cluster binding"/>
    <property type="evidence" value="ECO:0007669"/>
    <property type="project" value="UniProtKB-KW"/>
</dbReference>
<proteinExistence type="inferred from homology"/>
<dbReference type="RefSeq" id="WP_132649780.1">
    <property type="nucleotide sequence ID" value="NZ_CP181386.1"/>
</dbReference>
<name>A0A4R2LS93_RUBGE</name>
<comment type="similarity">
    <text evidence="1">Belongs to the 2Fe2S plant-type ferredoxin family.</text>
</comment>
<feature type="domain" description="2Fe-2S ferredoxin-type" evidence="9">
    <location>
        <begin position="5"/>
        <end position="94"/>
    </location>
</feature>